<dbReference type="GO" id="GO:0005737">
    <property type="term" value="C:cytoplasm"/>
    <property type="evidence" value="ECO:0007669"/>
    <property type="project" value="TreeGrafter"/>
</dbReference>
<evidence type="ECO:0000256" key="9">
    <source>
        <dbReference type="ARBA" id="ARBA00023180"/>
    </source>
</evidence>
<dbReference type="GeneID" id="113497455"/>
<gene>
    <name evidence="13" type="primary">LOC113497455</name>
</gene>
<feature type="transmembrane region" description="Helical" evidence="11">
    <location>
        <begin position="6"/>
        <end position="32"/>
    </location>
</feature>
<keyword evidence="5 11" id="KW-1133">Transmembrane helix</keyword>
<dbReference type="Pfam" id="PF01130">
    <property type="entry name" value="CD36"/>
    <property type="match status" value="1"/>
</dbReference>
<comment type="subcellular location">
    <subcellularLocation>
        <location evidence="1">Cell membrane</location>
        <topology evidence="1">Multi-pass membrane protein</topology>
    </subcellularLocation>
</comment>
<dbReference type="CTD" id="100328604"/>
<dbReference type="RefSeq" id="XP_026732811.1">
    <property type="nucleotide sequence ID" value="XM_026877010.1"/>
</dbReference>
<keyword evidence="8" id="KW-0675">Receptor</keyword>
<dbReference type="PRINTS" id="PR01609">
    <property type="entry name" value="CD36FAMILY"/>
</dbReference>
<evidence type="ECO:0000256" key="4">
    <source>
        <dbReference type="ARBA" id="ARBA00022692"/>
    </source>
</evidence>
<evidence type="ECO:0000313" key="13">
    <source>
        <dbReference type="RefSeq" id="XP_026732811.1"/>
    </source>
</evidence>
<feature type="disulfide bond" evidence="10">
    <location>
        <begin position="280"/>
        <end position="341"/>
    </location>
</feature>
<dbReference type="AlphaFoldDB" id="A0A7E5VXG9"/>
<feature type="transmembrane region" description="Helical" evidence="11">
    <location>
        <begin position="450"/>
        <end position="471"/>
    </location>
</feature>
<accession>A0A7E5VXG9</accession>
<keyword evidence="12" id="KW-1185">Reference proteome</keyword>
<dbReference type="GO" id="GO:0005886">
    <property type="term" value="C:plasma membrane"/>
    <property type="evidence" value="ECO:0007669"/>
    <property type="project" value="UniProtKB-SubCell"/>
</dbReference>
<sequence>MVSPNVKSGVLMGCGSVTVVLGAIMAIFWPLIFSTQLQKMMVVSKDSMSFEIWRETPIPMYLEFHFFNITNVNELLAGKREPIKVVEMGPYVYRESHAKVNLSWNDNSTLTFYNQRYWHFEPEMSNGTLEDMITSINPIVVTIPYILRYQGRFVKEAVNFFVGGFHKNIFVTANVSSWLFEGISDPVLTIASHFPNLPLDIPYDRFGWFYQRNGSLEFDGSFNMNTGASDFSRLGNIEQWRFSNRTDYRDECGVVKGSTGELWAPEFGQPEVNVFASDICTYMTLTKEKEVTVDGITGVQYSANNSVFDNGHHYPHMACYCEDNGIPADCMPSGALNVSQCRFGAPAFVSLPHFLHSDPYYPSKIEGLNATEDMNFRLALEMFTGMPLSVAAQLQINLLVRHVPYFNINNVLWDSDVLVPMFWFRQEVGVTPEYAALARQALRLRYWVPYGLYALTVIGVFLLMGGIYILLNKILKSPETTPILTPTESSSQES</sequence>
<dbReference type="GO" id="GO:0005044">
    <property type="term" value="F:scavenger receptor activity"/>
    <property type="evidence" value="ECO:0007669"/>
    <property type="project" value="TreeGrafter"/>
</dbReference>
<dbReference type="InParanoid" id="A0A7E5VXG9"/>
<dbReference type="InterPro" id="IPR005428">
    <property type="entry name" value="CD36/SCARB1/SNMP1"/>
</dbReference>
<dbReference type="OrthoDB" id="514335at2759"/>
<proteinExistence type="inferred from homology"/>
<dbReference type="PANTHER" id="PTHR11923:SF93">
    <property type="entry name" value="GH07959P-RELATED"/>
    <property type="match status" value="1"/>
</dbReference>
<evidence type="ECO:0000256" key="6">
    <source>
        <dbReference type="ARBA" id="ARBA00023136"/>
    </source>
</evidence>
<keyword evidence="6 11" id="KW-0472">Membrane</keyword>
<evidence type="ECO:0000313" key="12">
    <source>
        <dbReference type="Proteomes" id="UP000322000"/>
    </source>
</evidence>
<protein>
    <submittedName>
        <fullName evidence="13">Protein croquemort-like</fullName>
    </submittedName>
</protein>
<dbReference type="FunCoup" id="A0A7E5VXG9">
    <property type="interactions" value="57"/>
</dbReference>
<dbReference type="InterPro" id="IPR002159">
    <property type="entry name" value="CD36_fam"/>
</dbReference>
<dbReference type="PRINTS" id="PR01610">
    <property type="entry name" value="CD36ANTIGEN"/>
</dbReference>
<evidence type="ECO:0000256" key="10">
    <source>
        <dbReference type="PIRSR" id="PIRSR605428-52"/>
    </source>
</evidence>
<evidence type="ECO:0000256" key="11">
    <source>
        <dbReference type="SAM" id="Phobius"/>
    </source>
</evidence>
<evidence type="ECO:0000256" key="1">
    <source>
        <dbReference type="ARBA" id="ARBA00004651"/>
    </source>
</evidence>
<dbReference type="KEGG" id="tnl:113497455"/>
<evidence type="ECO:0000256" key="8">
    <source>
        <dbReference type="ARBA" id="ARBA00023170"/>
    </source>
</evidence>
<name>A0A7E5VXG9_TRINI</name>
<evidence type="ECO:0000256" key="3">
    <source>
        <dbReference type="ARBA" id="ARBA00022475"/>
    </source>
</evidence>
<feature type="disulfide bond" evidence="10">
    <location>
        <begin position="252"/>
        <end position="319"/>
    </location>
</feature>
<comment type="similarity">
    <text evidence="2">Belongs to the CD36 family.</text>
</comment>
<feature type="disulfide bond" evidence="10">
    <location>
        <begin position="321"/>
        <end position="330"/>
    </location>
</feature>
<reference evidence="13" key="1">
    <citation type="submission" date="2025-08" db="UniProtKB">
        <authorList>
            <consortium name="RefSeq"/>
        </authorList>
    </citation>
    <scope>IDENTIFICATION</scope>
</reference>
<evidence type="ECO:0000256" key="2">
    <source>
        <dbReference type="ARBA" id="ARBA00010532"/>
    </source>
</evidence>
<organism evidence="12 13">
    <name type="scientific">Trichoplusia ni</name>
    <name type="common">Cabbage looper</name>
    <dbReference type="NCBI Taxonomy" id="7111"/>
    <lineage>
        <taxon>Eukaryota</taxon>
        <taxon>Metazoa</taxon>
        <taxon>Ecdysozoa</taxon>
        <taxon>Arthropoda</taxon>
        <taxon>Hexapoda</taxon>
        <taxon>Insecta</taxon>
        <taxon>Pterygota</taxon>
        <taxon>Neoptera</taxon>
        <taxon>Endopterygota</taxon>
        <taxon>Lepidoptera</taxon>
        <taxon>Glossata</taxon>
        <taxon>Ditrysia</taxon>
        <taxon>Noctuoidea</taxon>
        <taxon>Noctuidae</taxon>
        <taxon>Plusiinae</taxon>
        <taxon>Trichoplusia</taxon>
    </lineage>
</organism>
<keyword evidence="9" id="KW-0325">Glycoprotein</keyword>
<dbReference type="Proteomes" id="UP000322000">
    <property type="component" value="Chromosome 9"/>
</dbReference>
<keyword evidence="4 11" id="KW-0812">Transmembrane</keyword>
<keyword evidence="7 10" id="KW-1015">Disulfide bond</keyword>
<dbReference type="PANTHER" id="PTHR11923">
    <property type="entry name" value="SCAVENGER RECEPTOR CLASS B TYPE-1 SR-B1"/>
    <property type="match status" value="1"/>
</dbReference>
<keyword evidence="3" id="KW-1003">Cell membrane</keyword>
<evidence type="ECO:0000256" key="5">
    <source>
        <dbReference type="ARBA" id="ARBA00022989"/>
    </source>
</evidence>
<evidence type="ECO:0000256" key="7">
    <source>
        <dbReference type="ARBA" id="ARBA00023157"/>
    </source>
</evidence>